<feature type="transmembrane region" description="Helical" evidence="2">
    <location>
        <begin position="237"/>
        <end position="258"/>
    </location>
</feature>
<proteinExistence type="predicted"/>
<dbReference type="PATRIC" id="fig|520709.3.peg.1180"/>
<keyword evidence="2" id="KW-0812">Transmembrane</keyword>
<feature type="transmembrane region" description="Helical" evidence="2">
    <location>
        <begin position="209"/>
        <end position="231"/>
    </location>
</feature>
<dbReference type="AlphaFoldDB" id="N8SCL7"/>
<dbReference type="Proteomes" id="UP000013065">
    <property type="component" value="Unassembled WGS sequence"/>
</dbReference>
<reference evidence="3 4" key="2">
    <citation type="journal article" date="2015" name="Int. J. Syst. Evol. Microbiol.">
        <title>Acinetobacter seifertii sp. nov., a member of the Acinetobacter calcoaceticus-Acinetobacter baumannii complex isolated from human clinical specimens.</title>
        <authorList>
            <person name="Nemec A."/>
            <person name="Krizova L."/>
            <person name="Maixnerova M."/>
            <person name="Sedo O."/>
            <person name="Brisse S."/>
            <person name="Higgins P.G."/>
        </authorList>
    </citation>
    <scope>NUCLEOTIDE SEQUENCE [LARGE SCALE GENOMIC DNA]</scope>
    <source>
        <strain evidence="3 4">NIPH 973</strain>
    </source>
</reference>
<keyword evidence="2" id="KW-0472">Membrane</keyword>
<sequence>MGESVALLLPILAFITGLLLAQTSISETIKPILSAWLARLLIPIVIIYNIVFYQSGSLSLMLFSFGSAFIVFFTYLALFKDRLLALCVSYTNMSWLGFPFAMALFGPKATAPMVALYIGVSIFGNSWAVNAVTTTPQSKLSILKKVLSSPPCVSIFCALVFRLLGAQHIEHPAIHWVYEVAKFVMTFAGMCVLGMWLRRTRVYTKDLIYSIKAQIFKITCGAILCGVAYRFLPIPNVNQYIGVMFLMFCLPPAANIVALETHYQGTGRSAAYIASGTIVSCVCIAIYAVFLHLYF</sequence>
<dbReference type="EMBL" id="APOO01000018">
    <property type="protein sequence ID" value="ENU44097.1"/>
    <property type="molecule type" value="Genomic_DNA"/>
</dbReference>
<name>N8SCL7_9GAMM</name>
<keyword evidence="1" id="KW-0813">Transport</keyword>
<evidence type="ECO:0000256" key="1">
    <source>
        <dbReference type="ARBA" id="ARBA00022448"/>
    </source>
</evidence>
<evidence type="ECO:0008006" key="5">
    <source>
        <dbReference type="Google" id="ProtNLM"/>
    </source>
</evidence>
<feature type="transmembrane region" description="Helical" evidence="2">
    <location>
        <begin position="176"/>
        <end position="197"/>
    </location>
</feature>
<organism evidence="3 4">
    <name type="scientific">Acinetobacter seifertii</name>
    <dbReference type="NCBI Taxonomy" id="1530123"/>
    <lineage>
        <taxon>Bacteria</taxon>
        <taxon>Pseudomonadati</taxon>
        <taxon>Pseudomonadota</taxon>
        <taxon>Gammaproteobacteria</taxon>
        <taxon>Moraxellales</taxon>
        <taxon>Moraxellaceae</taxon>
        <taxon>Acinetobacter</taxon>
        <taxon>Acinetobacter calcoaceticus/baumannii complex</taxon>
    </lineage>
</organism>
<protein>
    <recommendedName>
        <fullName evidence="5">Permease</fullName>
    </recommendedName>
</protein>
<dbReference type="PANTHER" id="PTHR36838">
    <property type="entry name" value="AUXIN EFFLUX CARRIER FAMILY PROTEIN"/>
    <property type="match status" value="1"/>
</dbReference>
<comment type="caution">
    <text evidence="3">The sequence shown here is derived from an EMBL/GenBank/DDBJ whole genome shotgun (WGS) entry which is preliminary data.</text>
</comment>
<evidence type="ECO:0000313" key="4">
    <source>
        <dbReference type="Proteomes" id="UP000013065"/>
    </source>
</evidence>
<dbReference type="HOGENOM" id="CLU_935769_0_0_6"/>
<feature type="transmembrane region" description="Helical" evidence="2">
    <location>
        <begin position="31"/>
        <end position="51"/>
    </location>
</feature>
<dbReference type="PANTHER" id="PTHR36838:SF3">
    <property type="entry name" value="TRANSPORTER AUXIN EFFLUX CARRIER EC FAMILY"/>
    <property type="match status" value="1"/>
</dbReference>
<evidence type="ECO:0000313" key="3">
    <source>
        <dbReference type="EMBL" id="ENU44097.1"/>
    </source>
</evidence>
<feature type="transmembrane region" description="Helical" evidence="2">
    <location>
        <begin position="270"/>
        <end position="294"/>
    </location>
</feature>
<accession>N8SCL7</accession>
<feature type="transmembrane region" description="Helical" evidence="2">
    <location>
        <begin position="58"/>
        <end position="77"/>
    </location>
</feature>
<feature type="transmembrane region" description="Helical" evidence="2">
    <location>
        <begin position="146"/>
        <end position="164"/>
    </location>
</feature>
<keyword evidence="2" id="KW-1133">Transmembrane helix</keyword>
<feature type="transmembrane region" description="Helical" evidence="2">
    <location>
        <begin position="83"/>
        <end position="105"/>
    </location>
</feature>
<evidence type="ECO:0000256" key="2">
    <source>
        <dbReference type="SAM" id="Phobius"/>
    </source>
</evidence>
<gene>
    <name evidence="3" type="ORF">F985_01207</name>
</gene>
<reference evidence="4" key="1">
    <citation type="submission" date="2013-02" db="EMBL/GenBank/DDBJ databases">
        <title>The Genome Sequence of Acinetobacter sp. NIPH 973.</title>
        <authorList>
            <consortium name="The Broad Institute Genome Sequencing Platform"/>
            <consortium name="The Broad Institute Genome Sequencing Center for Infectious Disease"/>
            <person name="Cerqueira G."/>
            <person name="Feldgarden M."/>
            <person name="Courvalin P."/>
            <person name="Perichon B."/>
            <person name="Grillot-Courvalin C."/>
            <person name="Clermont D."/>
            <person name="Rocha E."/>
            <person name="Yoon E.-J."/>
            <person name="Nemec A."/>
            <person name="Walker B."/>
            <person name="Young S.K."/>
            <person name="Zeng Q."/>
            <person name="Gargeya S."/>
            <person name="Fitzgerald M."/>
            <person name="Haas B."/>
            <person name="Abouelleil A."/>
            <person name="Alvarado L."/>
            <person name="Arachchi H.M."/>
            <person name="Berlin A.M."/>
            <person name="Chapman S.B."/>
            <person name="Dewar J."/>
            <person name="Goldberg J."/>
            <person name="Griggs A."/>
            <person name="Gujja S."/>
            <person name="Hansen M."/>
            <person name="Howarth C."/>
            <person name="Imamovic A."/>
            <person name="Larimer J."/>
            <person name="McCowan C."/>
            <person name="Murphy C."/>
            <person name="Neiman D."/>
            <person name="Pearson M."/>
            <person name="Priest M."/>
            <person name="Roberts A."/>
            <person name="Saif S."/>
            <person name="Shea T."/>
            <person name="Sisk P."/>
            <person name="Sykes S."/>
            <person name="Wortman J."/>
            <person name="Nusbaum C."/>
            <person name="Birren B."/>
        </authorList>
    </citation>
    <scope>NUCLEOTIDE SEQUENCE [LARGE SCALE GENOMIC DNA]</scope>
    <source>
        <strain evidence="4">NIPH 973</strain>
    </source>
</reference>